<proteinExistence type="predicted"/>
<accession>A0ABS4K9M0</accession>
<keyword evidence="4" id="KW-1185">Reference proteome</keyword>
<feature type="domain" description="HTH cro/C1-type" evidence="2">
    <location>
        <begin position="8"/>
        <end position="62"/>
    </location>
</feature>
<sequence length="145" mass="17293">MTTFGERLKELRKSKGYTQQQLADIFSLSKSSISRYEKNLQLPEASTLPRIAEFFGVSLDYLMGHDGEDNEKLYEFNIDDIVIPEDYLEKYKVTHMDKKQYVLYLKREIEAFFMNDEFDEEDKKEILDTMSEIFWQAKAMSKRKK</sequence>
<dbReference type="PROSITE" id="PS50943">
    <property type="entry name" value="HTH_CROC1"/>
    <property type="match status" value="1"/>
</dbReference>
<reference evidence="3 4" key="1">
    <citation type="submission" date="2021-03" db="EMBL/GenBank/DDBJ databases">
        <title>Genomic Encyclopedia of Type Strains, Phase IV (KMG-IV): sequencing the most valuable type-strain genomes for metagenomic binning, comparative biology and taxonomic classification.</title>
        <authorList>
            <person name="Goeker M."/>
        </authorList>
    </citation>
    <scope>NUCLEOTIDE SEQUENCE [LARGE SCALE GENOMIC DNA]</scope>
    <source>
        <strain evidence="3 4">DSM 28650</strain>
    </source>
</reference>
<dbReference type="InterPro" id="IPR010982">
    <property type="entry name" value="Lambda_DNA-bd_dom_sf"/>
</dbReference>
<dbReference type="Pfam" id="PF12844">
    <property type="entry name" value="HTH_19"/>
    <property type="match status" value="1"/>
</dbReference>
<dbReference type="EMBL" id="JAGGLL010000073">
    <property type="protein sequence ID" value="MBP2024428.1"/>
    <property type="molecule type" value="Genomic_DNA"/>
</dbReference>
<keyword evidence="1" id="KW-0238">DNA-binding</keyword>
<name>A0ABS4K9M0_9CLOT</name>
<dbReference type="PANTHER" id="PTHR46558">
    <property type="entry name" value="TRACRIPTIONAL REGULATORY PROTEIN-RELATED-RELATED"/>
    <property type="match status" value="1"/>
</dbReference>
<gene>
    <name evidence="3" type="ORF">J2Z44_004297</name>
</gene>
<evidence type="ECO:0000313" key="4">
    <source>
        <dbReference type="Proteomes" id="UP001519308"/>
    </source>
</evidence>
<dbReference type="RefSeq" id="WP_021285683.1">
    <property type="nucleotide sequence ID" value="NZ_JAGGLL010000073.1"/>
</dbReference>
<dbReference type="Gene3D" id="1.10.260.40">
    <property type="entry name" value="lambda repressor-like DNA-binding domains"/>
    <property type="match status" value="1"/>
</dbReference>
<comment type="caution">
    <text evidence="3">The sequence shown here is derived from an EMBL/GenBank/DDBJ whole genome shotgun (WGS) entry which is preliminary data.</text>
</comment>
<evidence type="ECO:0000256" key="1">
    <source>
        <dbReference type="ARBA" id="ARBA00023125"/>
    </source>
</evidence>
<protein>
    <submittedName>
        <fullName evidence="3">Transcriptional regulator with XRE-family HTH domain</fullName>
    </submittedName>
</protein>
<evidence type="ECO:0000259" key="2">
    <source>
        <dbReference type="PROSITE" id="PS50943"/>
    </source>
</evidence>
<organism evidence="3 4">
    <name type="scientific">Clostridium punense</name>
    <dbReference type="NCBI Taxonomy" id="1054297"/>
    <lineage>
        <taxon>Bacteria</taxon>
        <taxon>Bacillati</taxon>
        <taxon>Bacillota</taxon>
        <taxon>Clostridia</taxon>
        <taxon>Eubacteriales</taxon>
        <taxon>Clostridiaceae</taxon>
        <taxon>Clostridium</taxon>
    </lineage>
</organism>
<dbReference type="PANTHER" id="PTHR46558:SF11">
    <property type="entry name" value="HTH-TYPE TRANSCRIPTIONAL REGULATOR XRE"/>
    <property type="match status" value="1"/>
</dbReference>
<dbReference type="InterPro" id="IPR001387">
    <property type="entry name" value="Cro/C1-type_HTH"/>
</dbReference>
<dbReference type="Proteomes" id="UP001519308">
    <property type="component" value="Unassembled WGS sequence"/>
</dbReference>
<dbReference type="SUPFAM" id="SSF47413">
    <property type="entry name" value="lambda repressor-like DNA-binding domains"/>
    <property type="match status" value="1"/>
</dbReference>
<dbReference type="SMART" id="SM00530">
    <property type="entry name" value="HTH_XRE"/>
    <property type="match status" value="1"/>
</dbReference>
<evidence type="ECO:0000313" key="3">
    <source>
        <dbReference type="EMBL" id="MBP2024428.1"/>
    </source>
</evidence>
<dbReference type="CDD" id="cd00093">
    <property type="entry name" value="HTH_XRE"/>
    <property type="match status" value="1"/>
</dbReference>